<dbReference type="EMBL" id="GL883026">
    <property type="protein sequence ID" value="EGG15415.1"/>
    <property type="molecule type" value="Genomic_DNA"/>
</dbReference>
<sequence>MTTGYISIITSLFMNIKRRCDLSNVVFFKGTGISYHTFFKSINRSVELNSSSRPTTISPPPRHHHHNHQQHTSQCHHTSSSSSRRKVVQGKSTKKHLHHMHDANYEYVPVVKQQPHQSVPLLSNYLQSMIITKFQYELVIDGGWHYDRRQAIDLAFVLCVGEFAMFGDTGMMNDEPNNLSQLVNQMKHLSHVTVTGTLKQLITHQPLIISLFNNNNQNNNNSNNHNQNNNIKLDCNIKRYHFIHNPLWISSSQDGVNDQPSLLEEIENANQLAIKVNTIFIKDARDMELEKKILEMYRPRKVVISFSREGHFSYASILGLDFIENLFIVDDYVELKDMNVALGQSQSTTTSMLKKLNVKLPTHFYSFEISKTRRDKMRDNPCSYKFPIPRYTPDYDPQATMELFVNLLTNNTTITDLTINNICTKDHSQAPFFRHCKALVDCLAMLLVRNHTLKHLELRGIDCLDTRFFESIATCTLHSLSFYSPIANQHCIDRLCHSINTNRSLCRFDINFSAFQGDNEESLAKIINQLQTTIPTKTMVINIYNGKEYIRF</sequence>
<reference evidence="3" key="1">
    <citation type="journal article" date="2011" name="Genome Res.">
        <title>Phylogeny-wide analysis of social amoeba genomes highlights ancient origins for complex intercellular communication.</title>
        <authorList>
            <person name="Heidel A.J."/>
            <person name="Lawal H.M."/>
            <person name="Felder M."/>
            <person name="Schilde C."/>
            <person name="Helps N.R."/>
            <person name="Tunggal B."/>
            <person name="Rivero F."/>
            <person name="John U."/>
            <person name="Schleicher M."/>
            <person name="Eichinger L."/>
            <person name="Platzer M."/>
            <person name="Noegel A.A."/>
            <person name="Schaap P."/>
            <person name="Gloeckner G."/>
        </authorList>
    </citation>
    <scope>NUCLEOTIDE SEQUENCE [LARGE SCALE GENOMIC DNA]</scope>
    <source>
        <strain evidence="3">SH3</strain>
    </source>
</reference>
<dbReference type="KEGG" id="dfa:DFA_10250"/>
<keyword evidence="3" id="KW-1185">Reference proteome</keyword>
<dbReference type="Proteomes" id="UP000007797">
    <property type="component" value="Unassembled WGS sequence"/>
</dbReference>
<protein>
    <submittedName>
        <fullName evidence="2">Uncharacterized protein</fullName>
    </submittedName>
</protein>
<dbReference type="RefSeq" id="XP_004354157.1">
    <property type="nucleotide sequence ID" value="XM_004354105.1"/>
</dbReference>
<dbReference type="AlphaFoldDB" id="F4Q9P6"/>
<gene>
    <name evidence="2" type="ORF">DFA_10250</name>
</gene>
<feature type="compositionally biased region" description="Low complexity" evidence="1">
    <location>
        <begin position="70"/>
        <end position="82"/>
    </location>
</feature>
<proteinExistence type="predicted"/>
<accession>F4Q9P6</accession>
<evidence type="ECO:0000313" key="2">
    <source>
        <dbReference type="EMBL" id="EGG15415.1"/>
    </source>
</evidence>
<evidence type="ECO:0000313" key="3">
    <source>
        <dbReference type="Proteomes" id="UP000007797"/>
    </source>
</evidence>
<dbReference type="GeneID" id="14867453"/>
<evidence type="ECO:0000256" key="1">
    <source>
        <dbReference type="SAM" id="MobiDB-lite"/>
    </source>
</evidence>
<organism evidence="2 3">
    <name type="scientific">Cavenderia fasciculata</name>
    <name type="common">Slime mold</name>
    <name type="synonym">Dictyostelium fasciculatum</name>
    <dbReference type="NCBI Taxonomy" id="261658"/>
    <lineage>
        <taxon>Eukaryota</taxon>
        <taxon>Amoebozoa</taxon>
        <taxon>Evosea</taxon>
        <taxon>Eumycetozoa</taxon>
        <taxon>Dictyostelia</taxon>
        <taxon>Acytosteliales</taxon>
        <taxon>Cavenderiaceae</taxon>
        <taxon>Cavenderia</taxon>
    </lineage>
</organism>
<feature type="region of interest" description="Disordered" evidence="1">
    <location>
        <begin position="50"/>
        <end position="95"/>
    </location>
</feature>
<name>F4Q9P6_CACFS</name>
<feature type="compositionally biased region" description="Basic residues" evidence="1">
    <location>
        <begin position="83"/>
        <end position="95"/>
    </location>
</feature>